<protein>
    <submittedName>
        <fullName evidence="2">Uncharacterized protein</fullName>
    </submittedName>
</protein>
<comment type="caution">
    <text evidence="2">The sequence shown here is derived from an EMBL/GenBank/DDBJ whole genome shotgun (WGS) entry which is preliminary data.</text>
</comment>
<evidence type="ECO:0000313" key="2">
    <source>
        <dbReference type="EMBL" id="CAJ1954789.1"/>
    </source>
</evidence>
<dbReference type="AlphaFoldDB" id="A0AAD2JJ15"/>
<feature type="compositionally biased region" description="Basic and acidic residues" evidence="1">
    <location>
        <begin position="381"/>
        <end position="397"/>
    </location>
</feature>
<feature type="region of interest" description="Disordered" evidence="1">
    <location>
        <begin position="48"/>
        <end position="256"/>
    </location>
</feature>
<evidence type="ECO:0000256" key="1">
    <source>
        <dbReference type="SAM" id="MobiDB-lite"/>
    </source>
</evidence>
<sequence>MDPPGHTVFLHLQELNRSELQAQAKLYGIKANQKSEVLRQQLQEILAARGNVNSPAPSVAVLEEAEEEEARDDEDAQKKDDEEQEENEENEPVDVKEDTEEEAMAPTVEEKGEDEEEVEQPTNTTIEEADEKKEEARVDDDVVAMKTEDVEEAVAPTVEEEEELLEQPTSSTDIEVNENEDQIEVAVAQQEKDHEESTTVNEMESKHGSSAWVEAEDDKEEEEEENTVEDAKKELPQSDNVEQEETENEESNAAPPLLVIVDLGSDEMADLADESIVSPTAAAKEMFRSKIPSGPSSSSGRRKALEERSINATSKNYTSKLGRPTTLKNVSMIIRNKNSPMRRPSSKIPRKPILETKTCPRPQAMPLSRRNEMQLQKFVERQNRGRKNREEKLKRAEFANLVRSPGKA</sequence>
<accession>A0AAD2JJ15</accession>
<keyword evidence="3" id="KW-1185">Reference proteome</keyword>
<feature type="compositionally biased region" description="Basic and acidic residues" evidence="1">
    <location>
        <begin position="130"/>
        <end position="140"/>
    </location>
</feature>
<feature type="compositionally biased region" description="Acidic residues" evidence="1">
    <location>
        <begin position="82"/>
        <end position="103"/>
    </location>
</feature>
<dbReference type="Proteomes" id="UP001295423">
    <property type="component" value="Unassembled WGS sequence"/>
</dbReference>
<feature type="region of interest" description="Disordered" evidence="1">
    <location>
        <begin position="381"/>
        <end position="408"/>
    </location>
</feature>
<organism evidence="2 3">
    <name type="scientific">Cylindrotheca closterium</name>
    <dbReference type="NCBI Taxonomy" id="2856"/>
    <lineage>
        <taxon>Eukaryota</taxon>
        <taxon>Sar</taxon>
        <taxon>Stramenopiles</taxon>
        <taxon>Ochrophyta</taxon>
        <taxon>Bacillariophyta</taxon>
        <taxon>Bacillariophyceae</taxon>
        <taxon>Bacillariophycidae</taxon>
        <taxon>Bacillariales</taxon>
        <taxon>Bacillariaceae</taxon>
        <taxon>Cylindrotheca</taxon>
    </lineage>
</organism>
<feature type="compositionally biased region" description="Acidic residues" evidence="1">
    <location>
        <begin position="63"/>
        <end position="75"/>
    </location>
</feature>
<feature type="compositionally biased region" description="Acidic residues" evidence="1">
    <location>
        <begin position="214"/>
        <end position="228"/>
    </location>
</feature>
<dbReference type="EMBL" id="CAKOGP040001870">
    <property type="protein sequence ID" value="CAJ1954789.1"/>
    <property type="molecule type" value="Genomic_DNA"/>
</dbReference>
<feature type="compositionally biased region" description="Acidic residues" evidence="1">
    <location>
        <begin position="241"/>
        <end position="250"/>
    </location>
</feature>
<feature type="compositionally biased region" description="Polar residues" evidence="1">
    <location>
        <begin position="310"/>
        <end position="319"/>
    </location>
</feature>
<feature type="region of interest" description="Disordered" evidence="1">
    <location>
        <begin position="287"/>
        <end position="324"/>
    </location>
</feature>
<gene>
    <name evidence="2" type="ORF">CYCCA115_LOCUS15381</name>
</gene>
<proteinExistence type="predicted"/>
<feature type="compositionally biased region" description="Basic and acidic residues" evidence="1">
    <location>
        <begin position="190"/>
        <end position="207"/>
    </location>
</feature>
<evidence type="ECO:0000313" key="3">
    <source>
        <dbReference type="Proteomes" id="UP001295423"/>
    </source>
</evidence>
<name>A0AAD2JJ15_9STRA</name>
<reference evidence="2" key="1">
    <citation type="submission" date="2023-08" db="EMBL/GenBank/DDBJ databases">
        <authorList>
            <person name="Audoor S."/>
            <person name="Bilcke G."/>
        </authorList>
    </citation>
    <scope>NUCLEOTIDE SEQUENCE</scope>
</reference>